<gene>
    <name evidence="13" type="ORF">QQ020_06175</name>
</gene>
<reference evidence="13" key="1">
    <citation type="submission" date="2023-06" db="EMBL/GenBank/DDBJ databases">
        <title>Genomic of Agaribacillus aureum.</title>
        <authorList>
            <person name="Wang G."/>
        </authorList>
    </citation>
    <scope>NUCLEOTIDE SEQUENCE</scope>
    <source>
        <strain evidence="13">BMA12</strain>
    </source>
</reference>
<keyword evidence="6 9" id="KW-0662">Pyridine nucleotide biosynthesis</keyword>
<evidence type="ECO:0000256" key="5">
    <source>
        <dbReference type="ARBA" id="ARBA00022598"/>
    </source>
</evidence>
<sequence>MKIIERLYDGSMTMLTDLFQLTMAYGYWKSGKANQQAVFNLFFRKNPFNGGFTVACGLEYVVDFLNSFKFSSDDLTYLQAVKDSRGNPIFENEFLDYLGHMDFTCDVDAMPEGTIVFPHEPMIRVKGPVIQGQLIETPLLNMINFQSLIATKAARVNLAAKGDRVIEFGLRRAQGIDGALSASRAAYIGGCSSTSNVLAGKLFGIPVSGTQAHSWVMSFDSEPEAFEAYARAMPDNCIFLVDTYDTLKGVENAVAVGKSLRANGKKLIGVRIDSGDLAYFSVKAREILDMAGFQDTVIVASNDLDEHIINSLKSEQHAAIDVWGVGTKLVTAFDQPALGAVYKMSAIRDGSGKWDYKIKLSEQALKMNNPGIQQVRRYYDQDKALADMIFDSQHQPEGKISIVDPMDATRRKKLAASTLLYKDLLEPVFEQGKLVYKLPNIEEIKASVAKELGSFHGGVKRFVNPHSYPVGLEASLYELKTSLILKLRNMENDQRQ</sequence>
<organism evidence="13 14">
    <name type="scientific">Agaribacillus aureus</name>
    <dbReference type="NCBI Taxonomy" id="3051825"/>
    <lineage>
        <taxon>Bacteria</taxon>
        <taxon>Pseudomonadati</taxon>
        <taxon>Bacteroidota</taxon>
        <taxon>Cytophagia</taxon>
        <taxon>Cytophagales</taxon>
        <taxon>Splendidivirgaceae</taxon>
        <taxon>Agaribacillus</taxon>
    </lineage>
</organism>
<comment type="function">
    <text evidence="9">Catalyzes the first step in the biosynthesis of NAD from nicotinic acid, the ATP-dependent synthesis of beta-nicotinate D-ribonucleotide from nicotinate and 5-phospho-D-ribose 1-phosphate.</text>
</comment>
<dbReference type="Proteomes" id="UP001172083">
    <property type="component" value="Unassembled WGS sequence"/>
</dbReference>
<comment type="caution">
    <text evidence="13">The sequence shown here is derived from an EMBL/GenBank/DDBJ whole genome shotgun (WGS) entry which is preliminary data.</text>
</comment>
<dbReference type="InterPro" id="IPR036068">
    <property type="entry name" value="Nicotinate_pribotase-like_C"/>
</dbReference>
<dbReference type="SUPFAM" id="SSF54675">
    <property type="entry name" value="Nicotinate/Quinolinate PRTase N-terminal domain-like"/>
    <property type="match status" value="1"/>
</dbReference>
<dbReference type="InterPro" id="IPR041619">
    <property type="entry name" value="NAPRTase_C"/>
</dbReference>
<keyword evidence="7 9" id="KW-0808">Transferase</keyword>
<evidence type="ECO:0000259" key="10">
    <source>
        <dbReference type="Pfam" id="PF04095"/>
    </source>
</evidence>
<keyword evidence="4" id="KW-0597">Phosphoprotein</keyword>
<comment type="pathway">
    <text evidence="1 9">Cofactor biosynthesis; NAD(+) biosynthesis; nicotinate D-ribonucleotide from nicotinate: step 1/1.</text>
</comment>
<accession>A0ABT8L491</accession>
<dbReference type="NCBIfam" id="NF009131">
    <property type="entry name" value="PRK12484.1"/>
    <property type="match status" value="1"/>
</dbReference>
<evidence type="ECO:0000259" key="11">
    <source>
        <dbReference type="Pfam" id="PF17767"/>
    </source>
</evidence>
<evidence type="ECO:0000256" key="2">
    <source>
        <dbReference type="ARBA" id="ARBA00010897"/>
    </source>
</evidence>
<dbReference type="PANTHER" id="PTHR11098:SF1">
    <property type="entry name" value="NICOTINATE PHOSPHORIBOSYLTRANSFERASE"/>
    <property type="match status" value="1"/>
</dbReference>
<evidence type="ECO:0000259" key="12">
    <source>
        <dbReference type="Pfam" id="PF17956"/>
    </source>
</evidence>
<dbReference type="NCBIfam" id="NF006695">
    <property type="entry name" value="PRK09243.1-2"/>
    <property type="match status" value="1"/>
</dbReference>
<dbReference type="Gene3D" id="3.20.20.70">
    <property type="entry name" value="Aldolase class I"/>
    <property type="match status" value="1"/>
</dbReference>
<evidence type="ECO:0000256" key="3">
    <source>
        <dbReference type="ARBA" id="ARBA00013236"/>
    </source>
</evidence>
<comment type="catalytic activity">
    <reaction evidence="8 9">
        <text>5-phospho-alpha-D-ribose 1-diphosphate + nicotinate + ATP + H2O = nicotinate beta-D-ribonucleotide + ADP + phosphate + diphosphate</text>
        <dbReference type="Rhea" id="RHEA:36163"/>
        <dbReference type="ChEBI" id="CHEBI:15377"/>
        <dbReference type="ChEBI" id="CHEBI:30616"/>
        <dbReference type="ChEBI" id="CHEBI:32544"/>
        <dbReference type="ChEBI" id="CHEBI:33019"/>
        <dbReference type="ChEBI" id="CHEBI:43474"/>
        <dbReference type="ChEBI" id="CHEBI:57502"/>
        <dbReference type="ChEBI" id="CHEBI:58017"/>
        <dbReference type="ChEBI" id="CHEBI:456216"/>
        <dbReference type="EC" id="6.3.4.21"/>
    </reaction>
</comment>
<dbReference type="PANTHER" id="PTHR11098">
    <property type="entry name" value="NICOTINATE PHOSPHORIBOSYLTRANSFERASE"/>
    <property type="match status" value="1"/>
</dbReference>
<dbReference type="InterPro" id="IPR006405">
    <property type="entry name" value="Nic_PRibTrfase_pncB"/>
</dbReference>
<proteinExistence type="inferred from homology"/>
<evidence type="ECO:0000256" key="8">
    <source>
        <dbReference type="ARBA" id="ARBA00048668"/>
    </source>
</evidence>
<dbReference type="InterPro" id="IPR007229">
    <property type="entry name" value="Nic_PRibTrfase-Fam"/>
</dbReference>
<dbReference type="Gene3D" id="3.20.140.10">
    <property type="entry name" value="nicotinate phosphoribosyltransferase"/>
    <property type="match status" value="1"/>
</dbReference>
<keyword evidence="14" id="KW-1185">Reference proteome</keyword>
<feature type="domain" description="Nicotinate/nicotinamide phosphoribosyltransferase" evidence="10">
    <location>
        <begin position="166"/>
        <end position="347"/>
    </location>
</feature>
<dbReference type="Pfam" id="PF04095">
    <property type="entry name" value="NAPRTase"/>
    <property type="match status" value="1"/>
</dbReference>
<evidence type="ECO:0000256" key="4">
    <source>
        <dbReference type="ARBA" id="ARBA00022553"/>
    </source>
</evidence>
<dbReference type="GO" id="GO:0004516">
    <property type="term" value="F:nicotinate phosphoribosyltransferase activity"/>
    <property type="evidence" value="ECO:0007669"/>
    <property type="project" value="UniProtKB-EC"/>
</dbReference>
<dbReference type="InterPro" id="IPR040727">
    <property type="entry name" value="NAPRTase_N"/>
</dbReference>
<dbReference type="NCBIfam" id="TIGR01513">
    <property type="entry name" value="NAPRTase_put"/>
    <property type="match status" value="1"/>
</dbReference>
<evidence type="ECO:0000256" key="1">
    <source>
        <dbReference type="ARBA" id="ARBA00004952"/>
    </source>
</evidence>
<evidence type="ECO:0000313" key="13">
    <source>
        <dbReference type="EMBL" id="MDN5211625.1"/>
    </source>
</evidence>
<dbReference type="Pfam" id="PF17767">
    <property type="entry name" value="NAPRTase_N"/>
    <property type="match status" value="1"/>
</dbReference>
<dbReference type="SUPFAM" id="SSF51690">
    <property type="entry name" value="Nicotinate/Quinolinate PRTase C-terminal domain-like"/>
    <property type="match status" value="1"/>
</dbReference>
<name>A0ABT8L491_9BACT</name>
<dbReference type="EMBL" id="JAUJEB010000001">
    <property type="protein sequence ID" value="MDN5211625.1"/>
    <property type="molecule type" value="Genomic_DNA"/>
</dbReference>
<dbReference type="InterPro" id="IPR041525">
    <property type="entry name" value="N/Namide_PRibTrfase"/>
</dbReference>
<evidence type="ECO:0000256" key="7">
    <source>
        <dbReference type="ARBA" id="ARBA00022679"/>
    </source>
</evidence>
<comment type="PTM">
    <text evidence="9">Transiently phosphorylated on a His residue during the reaction cycle. Phosphorylation strongly increases the affinity for substrates and increases the rate of nicotinate D-ribonucleotide production. Dephosphorylation regenerates the low-affinity form of the enzyme, leading to product release.</text>
</comment>
<keyword evidence="13" id="KW-0328">Glycosyltransferase</keyword>
<comment type="similarity">
    <text evidence="2 9">Belongs to the NAPRTase family.</text>
</comment>
<dbReference type="GO" id="GO:0016757">
    <property type="term" value="F:glycosyltransferase activity"/>
    <property type="evidence" value="ECO:0007669"/>
    <property type="project" value="UniProtKB-KW"/>
</dbReference>
<dbReference type="PIRSF" id="PIRSF000484">
    <property type="entry name" value="NAPRT"/>
    <property type="match status" value="1"/>
</dbReference>
<dbReference type="CDD" id="cd01570">
    <property type="entry name" value="NAPRTase_A"/>
    <property type="match status" value="1"/>
</dbReference>
<keyword evidence="5 9" id="KW-0436">Ligase</keyword>
<evidence type="ECO:0000256" key="9">
    <source>
        <dbReference type="RuleBase" id="RU365100"/>
    </source>
</evidence>
<dbReference type="EC" id="6.3.4.21" evidence="3 9"/>
<feature type="domain" description="Nicotinate phosphoribosyltransferase N-terminal" evidence="11">
    <location>
        <begin position="14"/>
        <end position="144"/>
    </location>
</feature>
<dbReference type="InterPro" id="IPR013785">
    <property type="entry name" value="Aldolase_TIM"/>
</dbReference>
<dbReference type="RefSeq" id="WP_346756955.1">
    <property type="nucleotide sequence ID" value="NZ_JAUJEB010000001.1"/>
</dbReference>
<dbReference type="Pfam" id="PF17956">
    <property type="entry name" value="NAPRTase_C"/>
    <property type="match status" value="1"/>
</dbReference>
<protein>
    <recommendedName>
        <fullName evidence="3 9">Nicotinate phosphoribosyltransferase</fullName>
        <ecNumber evidence="3 9">6.3.4.21</ecNumber>
    </recommendedName>
</protein>
<evidence type="ECO:0000256" key="6">
    <source>
        <dbReference type="ARBA" id="ARBA00022642"/>
    </source>
</evidence>
<feature type="domain" description="Nicotinate phosphoribosyltransferase C-terminal" evidence="12">
    <location>
        <begin position="374"/>
        <end position="480"/>
    </location>
</feature>
<evidence type="ECO:0000313" key="14">
    <source>
        <dbReference type="Proteomes" id="UP001172083"/>
    </source>
</evidence>